<dbReference type="InterPro" id="IPR033116">
    <property type="entry name" value="TRYPSIN_SER"/>
</dbReference>
<feature type="domain" description="Peptidase S1" evidence="12">
    <location>
        <begin position="489"/>
        <end position="706"/>
    </location>
</feature>
<evidence type="ECO:0000256" key="7">
    <source>
        <dbReference type="ARBA" id="ARBA00023180"/>
    </source>
</evidence>
<evidence type="ECO:0000256" key="6">
    <source>
        <dbReference type="ARBA" id="ARBA00023157"/>
    </source>
</evidence>
<keyword evidence="15" id="KW-1185">Reference proteome</keyword>
<dbReference type="FunFam" id="3.30.1640.30:FF:000001">
    <property type="entry name" value="Serine protease 7"/>
    <property type="match status" value="1"/>
</dbReference>
<keyword evidence="4 9" id="KW-0720">Serine protease</keyword>
<dbReference type="InterPro" id="IPR022700">
    <property type="entry name" value="CLIP"/>
</dbReference>
<evidence type="ECO:0000313" key="15">
    <source>
        <dbReference type="Proteomes" id="UP000719412"/>
    </source>
</evidence>
<keyword evidence="3 9" id="KW-0378">Hydrolase</keyword>
<dbReference type="Pfam" id="PF00089">
    <property type="entry name" value="Trypsin"/>
    <property type="match status" value="2"/>
</dbReference>
<keyword evidence="1 9" id="KW-0645">Protease</keyword>
<dbReference type="Gene3D" id="3.30.1640.30">
    <property type="match status" value="2"/>
</dbReference>
<keyword evidence="5" id="KW-0865">Zymogen</keyword>
<dbReference type="InterPro" id="IPR001314">
    <property type="entry name" value="Peptidase_S1A"/>
</dbReference>
<evidence type="ECO:0000256" key="10">
    <source>
        <dbReference type="SAM" id="MobiDB-lite"/>
    </source>
</evidence>
<evidence type="ECO:0000256" key="9">
    <source>
        <dbReference type="RuleBase" id="RU363034"/>
    </source>
</evidence>
<keyword evidence="7" id="KW-0325">Glycoprotein</keyword>
<dbReference type="SUPFAM" id="SSF50494">
    <property type="entry name" value="Trypsin-like serine proteases"/>
    <property type="match status" value="2"/>
</dbReference>
<dbReference type="PROSITE" id="PS00134">
    <property type="entry name" value="TRYPSIN_HIS"/>
    <property type="match status" value="2"/>
</dbReference>
<accession>A0A8J6H8L3</accession>
<dbReference type="InterPro" id="IPR051487">
    <property type="entry name" value="Ser/Thr_Proteases_Immune/Dev"/>
</dbReference>
<reference evidence="14" key="1">
    <citation type="journal article" date="2020" name="J Insects Food Feed">
        <title>The yellow mealworm (Tenebrio molitor) genome: a resource for the emerging insects as food and feed industry.</title>
        <authorList>
            <person name="Eriksson T."/>
            <person name="Andere A."/>
            <person name="Kelstrup H."/>
            <person name="Emery V."/>
            <person name="Picard C."/>
        </authorList>
    </citation>
    <scope>NUCLEOTIDE SEQUENCE</scope>
    <source>
        <strain evidence="14">Stoneville</strain>
        <tissue evidence="14">Whole head</tissue>
    </source>
</reference>
<feature type="domain" description="Peptidase S1" evidence="12">
    <location>
        <begin position="108"/>
        <end position="371"/>
    </location>
</feature>
<dbReference type="InterPro" id="IPR038565">
    <property type="entry name" value="CLIP_sf"/>
</dbReference>
<dbReference type="PROSITE" id="PS00135">
    <property type="entry name" value="TRYPSIN_SER"/>
    <property type="match status" value="1"/>
</dbReference>
<evidence type="ECO:0000259" key="12">
    <source>
        <dbReference type="PROSITE" id="PS50240"/>
    </source>
</evidence>
<evidence type="ECO:0000259" key="13">
    <source>
        <dbReference type="PROSITE" id="PS51888"/>
    </source>
</evidence>
<dbReference type="InterPro" id="IPR001254">
    <property type="entry name" value="Trypsin_dom"/>
</dbReference>
<evidence type="ECO:0008006" key="16">
    <source>
        <dbReference type="Google" id="ProtNLM"/>
    </source>
</evidence>
<feature type="compositionally biased region" description="Basic and acidic residues" evidence="10">
    <location>
        <begin position="873"/>
        <end position="883"/>
    </location>
</feature>
<dbReference type="SMART" id="SM00020">
    <property type="entry name" value="Tryp_SPc"/>
    <property type="match status" value="2"/>
</dbReference>
<dbReference type="FunFam" id="2.40.10.10:FF:000028">
    <property type="entry name" value="Serine protease easter"/>
    <property type="match status" value="1"/>
</dbReference>
<feature type="domain" description="Clip" evidence="13">
    <location>
        <begin position="405"/>
        <end position="455"/>
    </location>
</feature>
<dbReference type="GO" id="GO:0004252">
    <property type="term" value="F:serine-type endopeptidase activity"/>
    <property type="evidence" value="ECO:0007669"/>
    <property type="project" value="InterPro"/>
</dbReference>
<feature type="region of interest" description="Disordered" evidence="10">
    <location>
        <begin position="1257"/>
        <end position="1276"/>
    </location>
</feature>
<dbReference type="SMART" id="SM00680">
    <property type="entry name" value="CLIP"/>
    <property type="match status" value="2"/>
</dbReference>
<dbReference type="Pfam" id="PF12032">
    <property type="entry name" value="CLIP"/>
    <property type="match status" value="2"/>
</dbReference>
<proteinExistence type="inferred from homology"/>
<keyword evidence="6" id="KW-1015">Disulfide bond</keyword>
<evidence type="ECO:0000313" key="14">
    <source>
        <dbReference type="EMBL" id="KAH0809998.1"/>
    </source>
</evidence>
<evidence type="ECO:0000256" key="4">
    <source>
        <dbReference type="ARBA" id="ARBA00022825"/>
    </source>
</evidence>
<feature type="region of interest" description="Disordered" evidence="10">
    <location>
        <begin position="1313"/>
        <end position="1332"/>
    </location>
</feature>
<dbReference type="PRINTS" id="PR00722">
    <property type="entry name" value="CHYMOTRYPSIN"/>
</dbReference>
<dbReference type="CDD" id="cd00190">
    <property type="entry name" value="Tryp_SPc"/>
    <property type="match status" value="2"/>
</dbReference>
<dbReference type="PANTHER" id="PTHR24256">
    <property type="entry name" value="TRYPTASE-RELATED"/>
    <property type="match status" value="1"/>
</dbReference>
<organism evidence="14 15">
    <name type="scientific">Tenebrio molitor</name>
    <name type="common">Yellow mealworm beetle</name>
    <dbReference type="NCBI Taxonomy" id="7067"/>
    <lineage>
        <taxon>Eukaryota</taxon>
        <taxon>Metazoa</taxon>
        <taxon>Ecdysozoa</taxon>
        <taxon>Arthropoda</taxon>
        <taxon>Hexapoda</taxon>
        <taxon>Insecta</taxon>
        <taxon>Pterygota</taxon>
        <taxon>Neoptera</taxon>
        <taxon>Endopterygota</taxon>
        <taxon>Coleoptera</taxon>
        <taxon>Polyphaga</taxon>
        <taxon>Cucujiformia</taxon>
        <taxon>Tenebrionidae</taxon>
        <taxon>Tenebrio</taxon>
    </lineage>
</organism>
<dbReference type="PROSITE" id="PS51888">
    <property type="entry name" value="CLIP"/>
    <property type="match status" value="2"/>
</dbReference>
<name>A0A8J6H8L3_TENMO</name>
<feature type="chain" id="PRO_5035258582" description="CLIP domain-containing serine protease" evidence="11">
    <location>
        <begin position="18"/>
        <end position="1735"/>
    </location>
</feature>
<sequence length="1735" mass="192679">MIVKGAVLVLVVTQVVSVDNCRTPDGRSGDCKRIPDCPPLYALFERRPISSSTADFLRRSNCGFAGQVPKVCCPTGSALGVAPADMTPVRSDLLPDKDTCGIDTTKKIYGGQKTDLDEFPWMALIEYEKAKGVRGFECGGVLISKKYVLTAAHCIKGKALPKTWKLASVRLGEYNTATDIDCINNGLDEDCAPPPVNIAVQETIVHESYNPDDINQYHDIALLRLRRNVKFSDYIKPVCLPTSTADMTKSYVGDRLFIAGWGLTENRTRSNIKLKVQVPVNDLSDCNSTYKAVYISLADGQLCAGGELGQDSCRGDSGGPLMTVKVDKKKDTQWYAVGIVSFGPSPCGMRDWPGVYTKTANYVNWIRGYREAVVAAIVCCLYTTPAMAVFLALVVFSTLAAAHQHCETPTGQPGECVLISHCPHLFRKILQNQTNSHVRSSHCGFESIFFPKVCCPVEAVKLFQQAGAISHTKYATKCGLHEPDGPDDPWLALMEYERDDGERDFSCGGVLISKRYVLTAAHCVKGANVTLRNVRLGSLVIPVDGSTAHEDYQPDDPNQYHDIALVRLKHKVSFKEGLVRPICVPMEKRGLLGATLSLTGWDKVGNTSTKRDGIVTVRNNVECHLVYNVNKVKLRESQVCVDGRILPYRRPVRLDVGGFLMHVSNDTSYSVVGVMSLGPPCCDKEDYPRVYTKVASYVDWIMNNLKPVEESIVNAPLVSLQSKNTNNAKKLVNANRFYFHNYAECDQVSVEPAHQHETVIFRRRNRKVFTAAALLSNSSRPSVTSPPHIVAETRAKQRPLYSDLETTTEEPPPRENPRRRFPPHLGPSERPRERPAAMSASSPPIKSRRTISWHRPGLASSLKMVGSGGPPIPEKEAKGDDGTRPGGVGTAGDGSVQSGKAAVDERLAERRRSFAPMSSMEEENLRERLHLAQLRQCSEIVSAEQKYTRDTFRRLFQGKVSLRKRGYGCAYVCADFLAPLRLVAHLHRMRYQPERFQVAAATSPPRAPRGPRVLSPGFHLNAQYILREKKKNMEKKEREKYYQRNGYASEEVEKLRTSKKEEMKERKRKERGEILNEDGREVGWTKEIWKGQDGKRKGWGIERKMQESEKQIITQPRSTVRSRPLIALNRPFHHKVGNEAIKESKVTSQSSRTDRPISFFPLNIASICMAGRRKATSIDICLRCRRTLGSPLDLCCIEEATPQDNVCSAFAFLPNDTETAWGREQIPAGPHREIPLAWTTATTETMGQGGILTILMQKKKPKSDSSSSPEEESKISRVMDLSVCQTVDDMEIASTWVLHVSYYNGFRRAPKEWDKQGSRTEPCEGKTRGPGDHRCGVQIGDAAAANSCDGRDPSEIFHSSVRCQHPEWHAMKNTSSNRSVRHSESFPESLGGTHGNDSGPLLYAPLRKLLSLKIWVSKRTRSMKRHSSVWQSSRIRGSAGDFRAGIRVVPELHICLVFVRGPHHLGGMLISEEIYALHQENLRQNLALLTSTVEFLDFLEAPTRPLEIVAVPINLKETVEAAIGIITINYHQLERISPCALASSERTQQRAQIGGRFITSRAAAAAAVLIVFELRRSYKPGALDPGGPLTSHRVFTQKALTSPVSVLNIATLLLIISYTLRFDNRELSEPLIRGFVRWGRVSTCQIRFLRERVESQIFVLGRRAASPPLPEASSGRLNGGLGNRTPPPPTSALSVIDDSVGPVGIGIVFNLPKPPARHQGRRWPLFAAITVKYGA</sequence>
<protein>
    <recommendedName>
        <fullName evidence="16">CLIP domain-containing serine protease</fullName>
    </recommendedName>
</protein>
<feature type="region of interest" description="Disordered" evidence="10">
    <location>
        <begin position="1667"/>
        <end position="1690"/>
    </location>
</feature>
<dbReference type="PROSITE" id="PS50240">
    <property type="entry name" value="TRYPSIN_DOM"/>
    <property type="match status" value="2"/>
</dbReference>
<dbReference type="GO" id="GO:0006508">
    <property type="term" value="P:proteolysis"/>
    <property type="evidence" value="ECO:0007669"/>
    <property type="project" value="UniProtKB-KW"/>
</dbReference>
<evidence type="ECO:0000256" key="1">
    <source>
        <dbReference type="ARBA" id="ARBA00022670"/>
    </source>
</evidence>
<feature type="region of interest" description="Disordered" evidence="10">
    <location>
        <begin position="777"/>
        <end position="904"/>
    </location>
</feature>
<gene>
    <name evidence="14" type="ORF">GEV33_012792</name>
</gene>
<evidence type="ECO:0000256" key="5">
    <source>
        <dbReference type="ARBA" id="ARBA00023145"/>
    </source>
</evidence>
<dbReference type="InterPro" id="IPR009003">
    <property type="entry name" value="Peptidase_S1_PA"/>
</dbReference>
<evidence type="ECO:0000256" key="8">
    <source>
        <dbReference type="ARBA" id="ARBA00024195"/>
    </source>
</evidence>
<comment type="similarity">
    <text evidence="8">Belongs to the peptidase S1 family. CLIP subfamily.</text>
</comment>
<feature type="region of interest" description="Disordered" evidence="10">
    <location>
        <begin position="1372"/>
        <end position="1394"/>
    </location>
</feature>
<feature type="domain" description="Clip" evidence="13">
    <location>
        <begin position="20"/>
        <end position="73"/>
    </location>
</feature>
<dbReference type="Proteomes" id="UP000719412">
    <property type="component" value="Unassembled WGS sequence"/>
</dbReference>
<feature type="signal peptide" evidence="11">
    <location>
        <begin position="1"/>
        <end position="17"/>
    </location>
</feature>
<evidence type="ECO:0000256" key="11">
    <source>
        <dbReference type="SAM" id="SignalP"/>
    </source>
</evidence>
<dbReference type="GO" id="GO:0035008">
    <property type="term" value="P:positive regulation of melanization defense response"/>
    <property type="evidence" value="ECO:0007669"/>
    <property type="project" value="UniProtKB-ARBA"/>
</dbReference>
<dbReference type="InterPro" id="IPR043504">
    <property type="entry name" value="Peptidase_S1_PA_chymotrypsin"/>
</dbReference>
<reference evidence="14" key="2">
    <citation type="submission" date="2021-08" db="EMBL/GenBank/DDBJ databases">
        <authorList>
            <person name="Eriksson T."/>
        </authorList>
    </citation>
    <scope>NUCLEOTIDE SEQUENCE</scope>
    <source>
        <strain evidence="14">Stoneville</strain>
        <tissue evidence="14">Whole head</tissue>
    </source>
</reference>
<dbReference type="FunFam" id="2.40.10.10:FF:000084">
    <property type="entry name" value="Serine protease easter"/>
    <property type="match status" value="1"/>
</dbReference>
<dbReference type="InterPro" id="IPR018114">
    <property type="entry name" value="TRYPSIN_HIS"/>
</dbReference>
<dbReference type="EMBL" id="JABDTM020027783">
    <property type="protein sequence ID" value="KAH0809998.1"/>
    <property type="molecule type" value="Genomic_DNA"/>
</dbReference>
<evidence type="ECO:0000256" key="3">
    <source>
        <dbReference type="ARBA" id="ARBA00022801"/>
    </source>
</evidence>
<comment type="caution">
    <text evidence="14">The sequence shown here is derived from an EMBL/GenBank/DDBJ whole genome shotgun (WGS) entry which is preliminary data.</text>
</comment>
<keyword evidence="2 11" id="KW-0732">Signal</keyword>
<evidence type="ECO:0000256" key="2">
    <source>
        <dbReference type="ARBA" id="ARBA00022729"/>
    </source>
</evidence>
<dbReference type="Gene3D" id="2.40.10.10">
    <property type="entry name" value="Trypsin-like serine proteases"/>
    <property type="match status" value="4"/>
</dbReference>